<evidence type="ECO:0000313" key="3">
    <source>
        <dbReference type="Proteomes" id="UP000238312"/>
    </source>
</evidence>
<comment type="caution">
    <text evidence="2">The sequence shown here is derived from an EMBL/GenBank/DDBJ whole genome shotgun (WGS) entry which is preliminary data.</text>
</comment>
<protein>
    <submittedName>
        <fullName evidence="2">Uncharacterized protein</fullName>
    </submittedName>
</protein>
<keyword evidence="1" id="KW-0732">Signal</keyword>
<name>A0A2T0MEL2_9ACTN</name>
<keyword evidence="3" id="KW-1185">Reference proteome</keyword>
<feature type="signal peptide" evidence="1">
    <location>
        <begin position="1"/>
        <end position="28"/>
    </location>
</feature>
<dbReference type="OrthoDB" id="3447380at2"/>
<dbReference type="Proteomes" id="UP000238312">
    <property type="component" value="Unassembled WGS sequence"/>
</dbReference>
<sequence>MMRRLAAGLAAAAVGATMVATAASPAFADDPGRLDPDVAGGETSLSLDVNPEPAWRGRPITVAGKLSVRCEEDYISGFVSVIHADRCKKQETWHRLAYKRIVILFQPNGSGRWEHVDTIRTSGKGYFGIKVRARSSGTWRAIFEGSRHLAPSEGTDYLKVLGRRH</sequence>
<dbReference type="RefSeq" id="WP_146178546.1">
    <property type="nucleotide sequence ID" value="NZ_CP109074.1"/>
</dbReference>
<proteinExistence type="predicted"/>
<accession>A0A2T0MEL2</accession>
<organism evidence="2 3">
    <name type="scientific">Nonomuraea fuscirosea</name>
    <dbReference type="NCBI Taxonomy" id="1291556"/>
    <lineage>
        <taxon>Bacteria</taxon>
        <taxon>Bacillati</taxon>
        <taxon>Actinomycetota</taxon>
        <taxon>Actinomycetes</taxon>
        <taxon>Streptosporangiales</taxon>
        <taxon>Streptosporangiaceae</taxon>
        <taxon>Nonomuraea</taxon>
    </lineage>
</organism>
<evidence type="ECO:0000313" key="2">
    <source>
        <dbReference type="EMBL" id="PRX55977.1"/>
    </source>
</evidence>
<gene>
    <name evidence="2" type="ORF">B0I32_125197</name>
</gene>
<reference evidence="2 3" key="1">
    <citation type="submission" date="2018-03" db="EMBL/GenBank/DDBJ databases">
        <title>Genomic Encyclopedia of Type Strains, Phase III (KMG-III): the genomes of soil and plant-associated and newly described type strains.</title>
        <authorList>
            <person name="Whitman W."/>
        </authorList>
    </citation>
    <scope>NUCLEOTIDE SEQUENCE [LARGE SCALE GENOMIC DNA]</scope>
    <source>
        <strain evidence="2 3">CGMCC 4.7104</strain>
    </source>
</reference>
<evidence type="ECO:0000256" key="1">
    <source>
        <dbReference type="SAM" id="SignalP"/>
    </source>
</evidence>
<dbReference type="EMBL" id="PVNG01000025">
    <property type="protein sequence ID" value="PRX55977.1"/>
    <property type="molecule type" value="Genomic_DNA"/>
</dbReference>
<dbReference type="AlphaFoldDB" id="A0A2T0MEL2"/>
<feature type="chain" id="PRO_5039685693" evidence="1">
    <location>
        <begin position="29"/>
        <end position="165"/>
    </location>
</feature>